<dbReference type="AlphaFoldDB" id="B4D7Z9"/>
<keyword evidence="4" id="KW-0408">Iron</keyword>
<dbReference type="PROSITE" id="PS51918">
    <property type="entry name" value="RADICAL_SAM"/>
    <property type="match status" value="1"/>
</dbReference>
<dbReference type="InterPro" id="IPR006638">
    <property type="entry name" value="Elp3/MiaA/NifB-like_rSAM"/>
</dbReference>
<dbReference type="GO" id="GO:0016491">
    <property type="term" value="F:oxidoreductase activity"/>
    <property type="evidence" value="ECO:0007669"/>
    <property type="project" value="UniProtKB-KW"/>
</dbReference>
<organism evidence="7 8">
    <name type="scientific">Chthoniobacter flavus Ellin428</name>
    <dbReference type="NCBI Taxonomy" id="497964"/>
    <lineage>
        <taxon>Bacteria</taxon>
        <taxon>Pseudomonadati</taxon>
        <taxon>Verrucomicrobiota</taxon>
        <taxon>Spartobacteria</taxon>
        <taxon>Chthoniobacterales</taxon>
        <taxon>Chthoniobacteraceae</taxon>
        <taxon>Chthoniobacter</taxon>
    </lineage>
</organism>
<feature type="domain" description="Radical SAM core" evidence="6">
    <location>
        <begin position="15"/>
        <end position="250"/>
    </location>
</feature>
<evidence type="ECO:0000313" key="7">
    <source>
        <dbReference type="EMBL" id="EDY17522.1"/>
    </source>
</evidence>
<evidence type="ECO:0000256" key="5">
    <source>
        <dbReference type="ARBA" id="ARBA00023014"/>
    </source>
</evidence>
<reference evidence="7 8" key="1">
    <citation type="journal article" date="2011" name="J. Bacteriol.">
        <title>Genome sequence of Chthoniobacter flavus Ellin428, an aerobic heterotrophic soil bacterium.</title>
        <authorList>
            <person name="Kant R."/>
            <person name="van Passel M.W."/>
            <person name="Palva A."/>
            <person name="Lucas S."/>
            <person name="Lapidus A."/>
            <person name="Glavina Del Rio T."/>
            <person name="Dalin E."/>
            <person name="Tice H."/>
            <person name="Bruce D."/>
            <person name="Goodwin L."/>
            <person name="Pitluck S."/>
            <person name="Larimer F.W."/>
            <person name="Land M.L."/>
            <person name="Hauser L."/>
            <person name="Sangwan P."/>
            <person name="de Vos W.M."/>
            <person name="Janssen P.H."/>
            <person name="Smidt H."/>
        </authorList>
    </citation>
    <scope>NUCLEOTIDE SEQUENCE [LARGE SCALE GENOMIC DNA]</scope>
    <source>
        <strain evidence="7 8">Ellin428</strain>
    </source>
</reference>
<protein>
    <submittedName>
        <fullName evidence="7">Coproporphyrinogen dehydrogenase</fullName>
        <ecNumber evidence="7">1.3.99.22</ecNumber>
    </submittedName>
</protein>
<keyword evidence="2" id="KW-0949">S-adenosyl-L-methionine</keyword>
<name>B4D7Z9_9BACT</name>
<dbReference type="FunCoup" id="B4D7Z9">
    <property type="interactions" value="221"/>
</dbReference>
<dbReference type="InterPro" id="IPR013785">
    <property type="entry name" value="Aldolase_TIM"/>
</dbReference>
<dbReference type="InParanoid" id="B4D7Z9"/>
<keyword evidence="5" id="KW-0411">Iron-sulfur</keyword>
<dbReference type="CDD" id="cd01335">
    <property type="entry name" value="Radical_SAM"/>
    <property type="match status" value="1"/>
</dbReference>
<dbReference type="Gene3D" id="3.20.20.70">
    <property type="entry name" value="Aldolase class I"/>
    <property type="match status" value="1"/>
</dbReference>
<evidence type="ECO:0000313" key="8">
    <source>
        <dbReference type="Proteomes" id="UP000005824"/>
    </source>
</evidence>
<sequence>MPRPQRRCAACSTKHRNPACRSACISRAVCRKRCHFCYFRVYTDKNADEIKRYLDAGIAELEIYAKSPLIRGRKPRFIYFGGGTPSYLSVAQLKSLTDRMKELLPWDEAEEVAFEAEPGTLNEAKLSAIREIGVTRLSLGVENFDSHILEINGRAHRTDEIYRAYNFARSIGFPQINIDLISGMVEETDENWRENVRKTVELLPDSVTIYQMEVPYNTGIYKEMKAEGKLTAPVANWHTKRGWVDYAFSELEKVGYTVTSGYTAVRDPQKTKFVYRDALWSGADLVGLGVASFSHIAGTHFQNITEFSQYLEAIQRGDLPISRAMTTTEEERMIREFILQMKLGRVNQQYFQEKFGVNVGERFREQFDDLRTRKLISDEGGWIVLTREALLKVDTLLHAFFLPQHRGPRYV</sequence>
<dbReference type="STRING" id="497964.CfE428DRAFT_5039"/>
<evidence type="ECO:0000256" key="4">
    <source>
        <dbReference type="ARBA" id="ARBA00023004"/>
    </source>
</evidence>
<dbReference type="Proteomes" id="UP000005824">
    <property type="component" value="Unassembled WGS sequence"/>
</dbReference>
<evidence type="ECO:0000259" key="6">
    <source>
        <dbReference type="PROSITE" id="PS51918"/>
    </source>
</evidence>
<dbReference type="Pfam" id="PF04055">
    <property type="entry name" value="Radical_SAM"/>
    <property type="match status" value="1"/>
</dbReference>
<dbReference type="SMART" id="SM00729">
    <property type="entry name" value="Elp3"/>
    <property type="match status" value="1"/>
</dbReference>
<dbReference type="InterPro" id="IPR034505">
    <property type="entry name" value="Coproporphyrinogen-III_oxidase"/>
</dbReference>
<dbReference type="GO" id="GO:0046872">
    <property type="term" value="F:metal ion binding"/>
    <property type="evidence" value="ECO:0007669"/>
    <property type="project" value="UniProtKB-KW"/>
</dbReference>
<dbReference type="InterPro" id="IPR058240">
    <property type="entry name" value="rSAM_sf"/>
</dbReference>
<evidence type="ECO:0000256" key="3">
    <source>
        <dbReference type="ARBA" id="ARBA00022723"/>
    </source>
</evidence>
<accession>B4D7Z9</accession>
<dbReference type="GO" id="GO:0005737">
    <property type="term" value="C:cytoplasm"/>
    <property type="evidence" value="ECO:0007669"/>
    <property type="project" value="TreeGrafter"/>
</dbReference>
<keyword evidence="8" id="KW-1185">Reference proteome</keyword>
<dbReference type="EC" id="1.3.99.22" evidence="7"/>
<dbReference type="eggNOG" id="COG0635">
    <property type="taxonomic scope" value="Bacteria"/>
</dbReference>
<dbReference type="SUPFAM" id="SSF102114">
    <property type="entry name" value="Radical SAM enzymes"/>
    <property type="match status" value="1"/>
</dbReference>
<evidence type="ECO:0000256" key="1">
    <source>
        <dbReference type="ARBA" id="ARBA00001966"/>
    </source>
</evidence>
<gene>
    <name evidence="7" type="ORF">CfE428DRAFT_5039</name>
</gene>
<dbReference type="InterPro" id="IPR007197">
    <property type="entry name" value="rSAM"/>
</dbReference>
<keyword evidence="7" id="KW-0560">Oxidoreductase</keyword>
<dbReference type="PANTHER" id="PTHR13932:SF5">
    <property type="entry name" value="RADICAL S-ADENOSYL METHIONINE DOMAIN-CONTAINING PROTEIN 1, MITOCHONDRIAL"/>
    <property type="match status" value="1"/>
</dbReference>
<dbReference type="PANTHER" id="PTHR13932">
    <property type="entry name" value="COPROPORPHYRINIGEN III OXIDASE"/>
    <property type="match status" value="1"/>
</dbReference>
<dbReference type="EMBL" id="ABVL01000019">
    <property type="protein sequence ID" value="EDY17522.1"/>
    <property type="molecule type" value="Genomic_DNA"/>
</dbReference>
<proteinExistence type="predicted"/>
<dbReference type="GO" id="GO:0051539">
    <property type="term" value="F:4 iron, 4 sulfur cluster binding"/>
    <property type="evidence" value="ECO:0007669"/>
    <property type="project" value="TreeGrafter"/>
</dbReference>
<dbReference type="RefSeq" id="WP_006982360.1">
    <property type="nucleotide sequence ID" value="NZ_ABVL01000019.1"/>
</dbReference>
<keyword evidence="3" id="KW-0479">Metal-binding</keyword>
<comment type="cofactor">
    <cofactor evidence="1">
        <name>[4Fe-4S] cluster</name>
        <dbReference type="ChEBI" id="CHEBI:49883"/>
    </cofactor>
</comment>
<dbReference type="SFLD" id="SFLDG01065">
    <property type="entry name" value="anaerobic_coproporphyrinogen-I"/>
    <property type="match status" value="1"/>
</dbReference>
<comment type="caution">
    <text evidence="7">The sequence shown here is derived from an EMBL/GenBank/DDBJ whole genome shotgun (WGS) entry which is preliminary data.</text>
</comment>
<evidence type="ECO:0000256" key="2">
    <source>
        <dbReference type="ARBA" id="ARBA00022691"/>
    </source>
</evidence>
<dbReference type="GO" id="GO:0006779">
    <property type="term" value="P:porphyrin-containing compound biosynthetic process"/>
    <property type="evidence" value="ECO:0007669"/>
    <property type="project" value="TreeGrafter"/>
</dbReference>
<dbReference type="SFLD" id="SFLDS00029">
    <property type="entry name" value="Radical_SAM"/>
    <property type="match status" value="1"/>
</dbReference>